<organism evidence="1 2">
    <name type="scientific">Corynebacterium amycolatum</name>
    <dbReference type="NCBI Taxonomy" id="43765"/>
    <lineage>
        <taxon>Bacteria</taxon>
        <taxon>Bacillati</taxon>
        <taxon>Actinomycetota</taxon>
        <taxon>Actinomycetes</taxon>
        <taxon>Mycobacteriales</taxon>
        <taxon>Corynebacteriaceae</taxon>
        <taxon>Corynebacterium</taxon>
    </lineage>
</organism>
<accession>A0A7T4G7M3</accession>
<dbReference type="Proteomes" id="UP000595198">
    <property type="component" value="Chromosome"/>
</dbReference>
<evidence type="ECO:0008006" key="3">
    <source>
        <dbReference type="Google" id="ProtNLM"/>
    </source>
</evidence>
<gene>
    <name evidence="1" type="ORF">I6H48_06240</name>
</gene>
<proteinExistence type="predicted"/>
<evidence type="ECO:0000313" key="1">
    <source>
        <dbReference type="EMBL" id="QQB83774.1"/>
    </source>
</evidence>
<dbReference type="InterPro" id="IPR009279">
    <property type="entry name" value="Portal_Mu"/>
</dbReference>
<keyword evidence="2" id="KW-1185">Reference proteome</keyword>
<dbReference type="Pfam" id="PF06074">
    <property type="entry name" value="Portal_Mu"/>
    <property type="match status" value="1"/>
</dbReference>
<dbReference type="EMBL" id="CP066023">
    <property type="protein sequence ID" value="QQB83774.1"/>
    <property type="molecule type" value="Genomic_DNA"/>
</dbReference>
<reference evidence="1 2" key="1">
    <citation type="submission" date="2020-12" db="EMBL/GenBank/DDBJ databases">
        <title>FDA dAtabase for Regulatory Grade micrObial Sequences (FDA-ARGOS): Supporting development and validation of Infectious Disease Dx tests.</title>
        <authorList>
            <person name="Sproer C."/>
            <person name="Gronow S."/>
            <person name="Severitt S."/>
            <person name="Schroder I."/>
            <person name="Tallon L."/>
            <person name="Sadzewicz L."/>
            <person name="Zhao X."/>
            <person name="Boylan J."/>
            <person name="Ott S."/>
            <person name="Bowen H."/>
            <person name="Vavikolanu K."/>
            <person name="Mehta A."/>
            <person name="Aluvathingal J."/>
            <person name="Nadendla S."/>
            <person name="Lowell S."/>
            <person name="Myers T."/>
            <person name="Yan Y."/>
            <person name="Sichtig H."/>
        </authorList>
    </citation>
    <scope>NUCLEOTIDE SEQUENCE [LARGE SCALE GENOMIC DNA]</scope>
    <source>
        <strain evidence="1 2">FDAARGOS_991</strain>
    </source>
</reference>
<protein>
    <recommendedName>
        <fullName evidence="3">Portal protein</fullName>
    </recommendedName>
</protein>
<sequence>MSDGVKVQEIGHARPARVWRDSEDNWDLRFPRSVRVFSKMAREDSQVTSVLKAISLPIQRAGWQIDPNGAPDDVVSVVSEDLRLRVLGDDPNAPLAPRQGKVSWSEHLQQALLSLTYGFMFFEQVYEERGGRFRLKKLAPRYPSTITKILVADDGGLEGIEQDGDVTIPVNRLVGYCHDPRDASWTGTSVLRPAYKHWVLRDDFLRLEAQVLDRNGMGVPVYTGSELAIDPDADLQHGQEIAETMRSGESAGASIPAGAKLTLVGVNGQLVSPREAIAYHDSMIARGVLAHFLNLEGKGGSYALAETQSDLFIQSLQTTAEWIAETATQYIVEDLVHMAFPGYDGLCPRVTFDPIASKKEISPQDLAALKNAGLVVADKPIREDLRRRYTLPPMEPWESFVERNPNAGRKSPDELAKLVEVALSLKEQGVELDKALEAVGLNPAAVETGDGEGSDSVATSIEVKNVEFSG</sequence>
<name>A0A7T4G7M3_CORAY</name>
<evidence type="ECO:0000313" key="2">
    <source>
        <dbReference type="Proteomes" id="UP000595198"/>
    </source>
</evidence>
<dbReference type="RefSeq" id="WP_198493799.1">
    <property type="nucleotide sequence ID" value="NZ_CP066023.1"/>
</dbReference>